<evidence type="ECO:0000256" key="1">
    <source>
        <dbReference type="SAM" id="MobiDB-lite"/>
    </source>
</evidence>
<name>A0ABN9Q2Z0_9DINO</name>
<comment type="caution">
    <text evidence="2">The sequence shown here is derived from an EMBL/GenBank/DDBJ whole genome shotgun (WGS) entry which is preliminary data.</text>
</comment>
<feature type="compositionally biased region" description="Polar residues" evidence="1">
    <location>
        <begin position="178"/>
        <end position="188"/>
    </location>
</feature>
<feature type="region of interest" description="Disordered" evidence="1">
    <location>
        <begin position="163"/>
        <end position="195"/>
    </location>
</feature>
<dbReference type="Proteomes" id="UP001189429">
    <property type="component" value="Unassembled WGS sequence"/>
</dbReference>
<evidence type="ECO:0000313" key="2">
    <source>
        <dbReference type="EMBL" id="CAK0798580.1"/>
    </source>
</evidence>
<dbReference type="EMBL" id="CAUYUJ010001975">
    <property type="protein sequence ID" value="CAK0798580.1"/>
    <property type="molecule type" value="Genomic_DNA"/>
</dbReference>
<sequence>MTWRLPLYRTPPPLVDAPLRNSTCWPPASRMSSRRRALRVGRLSLESVMLQLPSVKLPKGMPKKLCQMIQGERLMDIFSCVIDDGGTMSKREFVNVICELACSDVDVETMQMLHLLRHIQARVSQLEPAGAAAPARWQPSASLRASLSQLSVIPPWEVEAPQSCPSCPSTPGRAGTPDSASFSQSQIGEITHPAPERLSVLLP</sequence>
<accession>A0ABN9Q2Z0</accession>
<evidence type="ECO:0000313" key="3">
    <source>
        <dbReference type="Proteomes" id="UP001189429"/>
    </source>
</evidence>
<evidence type="ECO:0008006" key="4">
    <source>
        <dbReference type="Google" id="ProtNLM"/>
    </source>
</evidence>
<reference evidence="2" key="1">
    <citation type="submission" date="2023-10" db="EMBL/GenBank/DDBJ databases">
        <authorList>
            <person name="Chen Y."/>
            <person name="Shah S."/>
            <person name="Dougan E. K."/>
            <person name="Thang M."/>
            <person name="Chan C."/>
        </authorList>
    </citation>
    <scope>NUCLEOTIDE SEQUENCE [LARGE SCALE GENOMIC DNA]</scope>
</reference>
<organism evidence="2 3">
    <name type="scientific">Prorocentrum cordatum</name>
    <dbReference type="NCBI Taxonomy" id="2364126"/>
    <lineage>
        <taxon>Eukaryota</taxon>
        <taxon>Sar</taxon>
        <taxon>Alveolata</taxon>
        <taxon>Dinophyceae</taxon>
        <taxon>Prorocentrales</taxon>
        <taxon>Prorocentraceae</taxon>
        <taxon>Prorocentrum</taxon>
    </lineage>
</organism>
<proteinExistence type="predicted"/>
<protein>
    <recommendedName>
        <fullName evidence="4">EF-hand domain-containing protein</fullName>
    </recommendedName>
</protein>
<gene>
    <name evidence="2" type="ORF">PCOR1329_LOCUS7293</name>
</gene>
<keyword evidence="3" id="KW-1185">Reference proteome</keyword>